<dbReference type="InterPro" id="IPR002401">
    <property type="entry name" value="Cyt_P450_E_grp-I"/>
</dbReference>
<dbReference type="CDD" id="cd11053">
    <property type="entry name" value="CYP110-like"/>
    <property type="match status" value="1"/>
</dbReference>
<dbReference type="GO" id="GO:0004497">
    <property type="term" value="F:monooxygenase activity"/>
    <property type="evidence" value="ECO:0007669"/>
    <property type="project" value="UniProtKB-KW"/>
</dbReference>
<sequence>MTTQFIDTAAQTNRPEHRKIDGPKAKGLRRTLRILRLILQPTEYMDDNVRRYGPMFKIGGDSSPPLVYVGDPEVVREIFMLDATQAATGQSNGIMQAMVGEHSILLLDGNPHQRQRKLLMPPFHGDRLRAYGQLICDITRQVSAQWQPGQSIVARPPMQELTLKVILQAVFGLREGARLSELQRLMSTMLDSFAYPISASFLFFSALQKDWGSWSPWGRFLRLREQVRQLLYAEIRDRRQYLEQPGVSPTEKTDILTLLLQARDENAEGMSDVELHDELVTLLLAGHETTASALVWMLYWIHYLPEVQQKLRAELADLDPQADPMVVAQVPYLTAVCQEALRIYPITPTTFVRVLRQPMTLAGYSFEAGTALMPATYIIHQRPDLYPEPKQFRPERFWEHQYAPHEYLPFGGGHRRCIGSALAMMELKLSIATLLQEFELTLSTPRPLLPARRGLTLAPPASMKLRVKSKRQN</sequence>
<dbReference type="GO" id="GO:0016705">
    <property type="term" value="F:oxidoreductase activity, acting on paired donors, with incorporation or reduction of molecular oxygen"/>
    <property type="evidence" value="ECO:0007669"/>
    <property type="project" value="InterPro"/>
</dbReference>
<dbReference type="EMBL" id="CADCWO010000065">
    <property type="protein sequence ID" value="CAA9566421.1"/>
    <property type="molecule type" value="Genomic_DNA"/>
</dbReference>
<feature type="region of interest" description="Disordered" evidence="5">
    <location>
        <begin position="1"/>
        <end position="22"/>
    </location>
</feature>
<proteinExistence type="inferred from homology"/>
<dbReference type="AlphaFoldDB" id="A0A6J4V638"/>
<feature type="binding site" description="axial binding residue" evidence="3">
    <location>
        <position position="417"/>
    </location>
    <ligand>
        <name>heme</name>
        <dbReference type="ChEBI" id="CHEBI:30413"/>
    </ligand>
    <ligandPart>
        <name>Fe</name>
        <dbReference type="ChEBI" id="CHEBI:18248"/>
    </ligandPart>
</feature>
<keyword evidence="4" id="KW-0560">Oxidoreductase</keyword>
<dbReference type="InterPro" id="IPR017972">
    <property type="entry name" value="Cyt_P450_CS"/>
</dbReference>
<evidence type="ECO:0000256" key="4">
    <source>
        <dbReference type="RuleBase" id="RU000461"/>
    </source>
</evidence>
<dbReference type="PANTHER" id="PTHR24305">
    <property type="entry name" value="CYTOCHROME P450"/>
    <property type="match status" value="1"/>
</dbReference>
<dbReference type="GO" id="GO:0020037">
    <property type="term" value="F:heme binding"/>
    <property type="evidence" value="ECO:0007669"/>
    <property type="project" value="InterPro"/>
</dbReference>
<keyword evidence="3 4" id="KW-0479">Metal-binding</keyword>
<dbReference type="Gene3D" id="1.10.630.10">
    <property type="entry name" value="Cytochrome P450"/>
    <property type="match status" value="1"/>
</dbReference>
<evidence type="ECO:0000313" key="6">
    <source>
        <dbReference type="EMBL" id="CAA9566421.1"/>
    </source>
</evidence>
<dbReference type="InterPro" id="IPR001128">
    <property type="entry name" value="Cyt_P450"/>
</dbReference>
<evidence type="ECO:0000256" key="5">
    <source>
        <dbReference type="SAM" id="MobiDB-lite"/>
    </source>
</evidence>
<dbReference type="InterPro" id="IPR050121">
    <property type="entry name" value="Cytochrome_P450_monoxygenase"/>
</dbReference>
<dbReference type="PRINTS" id="PR00463">
    <property type="entry name" value="EP450I"/>
</dbReference>
<dbReference type="Pfam" id="PF00067">
    <property type="entry name" value="p450"/>
    <property type="match status" value="1"/>
</dbReference>
<dbReference type="PRINTS" id="PR00385">
    <property type="entry name" value="P450"/>
</dbReference>
<evidence type="ECO:0000256" key="2">
    <source>
        <dbReference type="ARBA" id="ARBA00010617"/>
    </source>
</evidence>
<evidence type="ECO:0000256" key="3">
    <source>
        <dbReference type="PIRSR" id="PIRSR602401-1"/>
    </source>
</evidence>
<keyword evidence="3 4" id="KW-0349">Heme</keyword>
<keyword evidence="3 4" id="KW-0408">Iron</keyword>
<dbReference type="SUPFAM" id="SSF48264">
    <property type="entry name" value="Cytochrome P450"/>
    <property type="match status" value="1"/>
</dbReference>
<comment type="similarity">
    <text evidence="2 4">Belongs to the cytochrome P450 family.</text>
</comment>
<feature type="compositionally biased region" description="Polar residues" evidence="5">
    <location>
        <begin position="1"/>
        <end position="13"/>
    </location>
</feature>
<comment type="cofactor">
    <cofactor evidence="1 3">
        <name>heme</name>
        <dbReference type="ChEBI" id="CHEBI:30413"/>
    </cofactor>
</comment>
<name>A0A6J4V638_9CYAN</name>
<dbReference type="PROSITE" id="PS00086">
    <property type="entry name" value="CYTOCHROME_P450"/>
    <property type="match status" value="1"/>
</dbReference>
<evidence type="ECO:0000256" key="1">
    <source>
        <dbReference type="ARBA" id="ARBA00001971"/>
    </source>
</evidence>
<dbReference type="GO" id="GO:0005506">
    <property type="term" value="F:iron ion binding"/>
    <property type="evidence" value="ECO:0007669"/>
    <property type="project" value="InterPro"/>
</dbReference>
<reference evidence="6" key="1">
    <citation type="submission" date="2020-02" db="EMBL/GenBank/DDBJ databases">
        <authorList>
            <person name="Meier V. D."/>
        </authorList>
    </citation>
    <scope>NUCLEOTIDE SEQUENCE</scope>
    <source>
        <strain evidence="6">AVDCRST_MAG81</strain>
    </source>
</reference>
<dbReference type="InterPro" id="IPR036396">
    <property type="entry name" value="Cyt_P450_sf"/>
</dbReference>
<gene>
    <name evidence="6" type="ORF">AVDCRST_MAG81-1112</name>
</gene>
<organism evidence="6">
    <name type="scientific">uncultured Synechococcales cyanobacterium</name>
    <dbReference type="NCBI Taxonomy" id="1936017"/>
    <lineage>
        <taxon>Bacteria</taxon>
        <taxon>Bacillati</taxon>
        <taxon>Cyanobacteriota</taxon>
        <taxon>Cyanophyceae</taxon>
        <taxon>Synechococcales</taxon>
        <taxon>environmental samples</taxon>
    </lineage>
</organism>
<dbReference type="PANTHER" id="PTHR24305:SF166">
    <property type="entry name" value="CYTOCHROME P450 12A4, MITOCHONDRIAL-RELATED"/>
    <property type="match status" value="1"/>
</dbReference>
<protein>
    <submittedName>
        <fullName evidence="6">Cytochrome P450</fullName>
    </submittedName>
</protein>
<accession>A0A6J4V638</accession>
<keyword evidence="4" id="KW-0503">Monooxygenase</keyword>